<evidence type="ECO:0000313" key="2">
    <source>
        <dbReference type="Proteomes" id="UP000639772"/>
    </source>
</evidence>
<evidence type="ECO:0000313" key="1">
    <source>
        <dbReference type="EMBL" id="KAG0456199.1"/>
    </source>
</evidence>
<proteinExistence type="predicted"/>
<reference evidence="1 2" key="1">
    <citation type="journal article" date="2020" name="Nat. Food">
        <title>A phased Vanilla planifolia genome enables genetic improvement of flavour and production.</title>
        <authorList>
            <person name="Hasing T."/>
            <person name="Tang H."/>
            <person name="Brym M."/>
            <person name="Khazi F."/>
            <person name="Huang T."/>
            <person name="Chambers A.H."/>
        </authorList>
    </citation>
    <scope>NUCLEOTIDE SEQUENCE [LARGE SCALE GENOMIC DNA]</scope>
    <source>
        <tissue evidence="1">Leaf</tissue>
    </source>
</reference>
<protein>
    <submittedName>
        <fullName evidence="1">Uncharacterized protein</fullName>
    </submittedName>
</protein>
<gene>
    <name evidence="1" type="ORF">HPP92_023987</name>
</gene>
<sequence>MGLEICRMIRLNRLVFNSYSRAKDRYMKGSDQKLSPTHHLASAAEAGALVNLDGK</sequence>
<dbReference type="AlphaFoldDB" id="A0A835PMQ8"/>
<dbReference type="OrthoDB" id="269120at2759"/>
<accession>A0A835PMQ8</accession>
<dbReference type="Proteomes" id="UP000639772">
    <property type="component" value="Chromosome 13"/>
</dbReference>
<dbReference type="EMBL" id="JADCNM010000013">
    <property type="protein sequence ID" value="KAG0456199.1"/>
    <property type="molecule type" value="Genomic_DNA"/>
</dbReference>
<comment type="caution">
    <text evidence="1">The sequence shown here is derived from an EMBL/GenBank/DDBJ whole genome shotgun (WGS) entry which is preliminary data.</text>
</comment>
<name>A0A835PMQ8_VANPL</name>
<organism evidence="1 2">
    <name type="scientific">Vanilla planifolia</name>
    <name type="common">Vanilla</name>
    <dbReference type="NCBI Taxonomy" id="51239"/>
    <lineage>
        <taxon>Eukaryota</taxon>
        <taxon>Viridiplantae</taxon>
        <taxon>Streptophyta</taxon>
        <taxon>Embryophyta</taxon>
        <taxon>Tracheophyta</taxon>
        <taxon>Spermatophyta</taxon>
        <taxon>Magnoliopsida</taxon>
        <taxon>Liliopsida</taxon>
        <taxon>Asparagales</taxon>
        <taxon>Orchidaceae</taxon>
        <taxon>Vanilloideae</taxon>
        <taxon>Vanilleae</taxon>
        <taxon>Vanilla</taxon>
    </lineage>
</organism>